<dbReference type="SUPFAM" id="SSF53223">
    <property type="entry name" value="Aminoacid dehydrogenase-like, N-terminal domain"/>
    <property type="match status" value="1"/>
</dbReference>
<reference evidence="5" key="1">
    <citation type="submission" date="2020-10" db="EMBL/GenBank/DDBJ databases">
        <authorList>
            <person name="Gilroy R."/>
        </authorList>
    </citation>
    <scope>NUCLEOTIDE SEQUENCE</scope>
    <source>
        <strain evidence="5">3924</strain>
    </source>
</reference>
<dbReference type="InterPro" id="IPR036291">
    <property type="entry name" value="NAD(P)-bd_dom_sf"/>
</dbReference>
<comment type="caution">
    <text evidence="5">The sequence shown here is derived from an EMBL/GenBank/DDBJ whole genome shotgun (WGS) entry which is preliminary data.</text>
</comment>
<name>A0A940DJR2_9BACT</name>
<organism evidence="5 6">
    <name type="scientific">Candidatus Aphodosoma intestinipullorum</name>
    <dbReference type="NCBI Taxonomy" id="2840674"/>
    <lineage>
        <taxon>Bacteria</taxon>
        <taxon>Pseudomonadati</taxon>
        <taxon>Bacteroidota</taxon>
        <taxon>Bacteroidia</taxon>
        <taxon>Bacteroidales</taxon>
        <taxon>Candidatus Aphodosoma</taxon>
    </lineage>
</organism>
<feature type="domain" description="Shikimate dehydrogenase substrate binding N-terminal" evidence="4">
    <location>
        <begin position="6"/>
        <end position="86"/>
    </location>
</feature>
<evidence type="ECO:0000256" key="1">
    <source>
        <dbReference type="ARBA" id="ARBA00004871"/>
    </source>
</evidence>
<dbReference type="Gene3D" id="3.40.50.720">
    <property type="entry name" value="NAD(P)-binding Rossmann-like Domain"/>
    <property type="match status" value="1"/>
</dbReference>
<gene>
    <name evidence="5" type="ORF">IAC51_06265</name>
</gene>
<keyword evidence="3" id="KW-0057">Aromatic amino acid biosynthesis</keyword>
<evidence type="ECO:0000313" key="6">
    <source>
        <dbReference type="Proteomes" id="UP000712007"/>
    </source>
</evidence>
<accession>A0A940DJR2</accession>
<evidence type="ECO:0000259" key="4">
    <source>
        <dbReference type="Pfam" id="PF08501"/>
    </source>
</evidence>
<comment type="pathway">
    <text evidence="1">Metabolic intermediate biosynthesis; chorismate biosynthesis; chorismate from D-erythrose 4-phosphate and phosphoenolpyruvate: step 4/7.</text>
</comment>
<evidence type="ECO:0000256" key="2">
    <source>
        <dbReference type="ARBA" id="ARBA00023002"/>
    </source>
</evidence>
<dbReference type="Proteomes" id="UP000712007">
    <property type="component" value="Unassembled WGS sequence"/>
</dbReference>
<dbReference type="Gene3D" id="3.40.50.10860">
    <property type="entry name" value="Leucine Dehydrogenase, chain A, domain 1"/>
    <property type="match status" value="1"/>
</dbReference>
<dbReference type="AlphaFoldDB" id="A0A940DJR2"/>
<sequence length="260" mass="28656">MIRLGLIGRKLGHSYSRDLFMARFAALGIEGVYALYEMESIESVREIVRRDRLDGFNVTIPYKESIIPMLDRMDSEAQAIGAVNTVAVSRDMTLTGYNTDIYGFDAMLTEAAYAHWGCLPVDGCSAVVLGSGGAAKAVVHMLTRHNVGVTVVSRTVVPRSWTEAAGCRQTTYTQLDSSTLRNADIIVNATPVGMYPDTEQVPAIDYSALSPKTIALDLIYNPAETQFMRLCRKRGAYTDNGRLMLEVQADEAWRIWTAAI</sequence>
<reference evidence="5" key="2">
    <citation type="journal article" date="2021" name="PeerJ">
        <title>Extensive microbial diversity within the chicken gut microbiome revealed by metagenomics and culture.</title>
        <authorList>
            <person name="Gilroy R."/>
            <person name="Ravi A."/>
            <person name="Getino M."/>
            <person name="Pursley I."/>
            <person name="Horton D.L."/>
            <person name="Alikhan N.F."/>
            <person name="Baker D."/>
            <person name="Gharbi K."/>
            <person name="Hall N."/>
            <person name="Watson M."/>
            <person name="Adriaenssens E.M."/>
            <person name="Foster-Nyarko E."/>
            <person name="Jarju S."/>
            <person name="Secka A."/>
            <person name="Antonio M."/>
            <person name="Oren A."/>
            <person name="Chaudhuri R.R."/>
            <person name="La Ragione R."/>
            <person name="Hildebrand F."/>
            <person name="Pallen M.J."/>
        </authorList>
    </citation>
    <scope>NUCLEOTIDE SEQUENCE</scope>
    <source>
        <strain evidence="5">3924</strain>
    </source>
</reference>
<dbReference type="GO" id="GO:0050661">
    <property type="term" value="F:NADP binding"/>
    <property type="evidence" value="ECO:0007669"/>
    <property type="project" value="TreeGrafter"/>
</dbReference>
<dbReference type="GO" id="GO:0004764">
    <property type="term" value="F:shikimate 3-dehydrogenase (NADP+) activity"/>
    <property type="evidence" value="ECO:0007669"/>
    <property type="project" value="InterPro"/>
</dbReference>
<dbReference type="PANTHER" id="PTHR21089">
    <property type="entry name" value="SHIKIMATE DEHYDROGENASE"/>
    <property type="match status" value="1"/>
</dbReference>
<dbReference type="GO" id="GO:0009073">
    <property type="term" value="P:aromatic amino acid family biosynthetic process"/>
    <property type="evidence" value="ECO:0007669"/>
    <property type="project" value="UniProtKB-KW"/>
</dbReference>
<dbReference type="GO" id="GO:0005829">
    <property type="term" value="C:cytosol"/>
    <property type="evidence" value="ECO:0007669"/>
    <property type="project" value="TreeGrafter"/>
</dbReference>
<dbReference type="EMBL" id="JADIMV010000107">
    <property type="protein sequence ID" value="MBO8440239.1"/>
    <property type="molecule type" value="Genomic_DNA"/>
</dbReference>
<dbReference type="Pfam" id="PF08501">
    <property type="entry name" value="Shikimate_dh_N"/>
    <property type="match status" value="1"/>
</dbReference>
<dbReference type="PANTHER" id="PTHR21089:SF1">
    <property type="entry name" value="BIFUNCTIONAL 3-DEHYDROQUINATE DEHYDRATASE_SHIKIMATE DEHYDROGENASE, CHLOROPLASTIC"/>
    <property type="match status" value="1"/>
</dbReference>
<protein>
    <submittedName>
        <fullName evidence="5">Shikimate dehydrogenase</fullName>
    </submittedName>
</protein>
<keyword evidence="3" id="KW-0028">Amino-acid biosynthesis</keyword>
<evidence type="ECO:0000256" key="3">
    <source>
        <dbReference type="ARBA" id="ARBA00023141"/>
    </source>
</evidence>
<dbReference type="GO" id="GO:0009423">
    <property type="term" value="P:chorismate biosynthetic process"/>
    <property type="evidence" value="ECO:0007669"/>
    <property type="project" value="TreeGrafter"/>
</dbReference>
<dbReference type="InterPro" id="IPR022893">
    <property type="entry name" value="Shikimate_DH_fam"/>
</dbReference>
<dbReference type="InterPro" id="IPR013708">
    <property type="entry name" value="Shikimate_DH-bd_N"/>
</dbReference>
<keyword evidence="2" id="KW-0560">Oxidoreductase</keyword>
<evidence type="ECO:0000313" key="5">
    <source>
        <dbReference type="EMBL" id="MBO8440239.1"/>
    </source>
</evidence>
<dbReference type="SUPFAM" id="SSF51735">
    <property type="entry name" value="NAD(P)-binding Rossmann-fold domains"/>
    <property type="match status" value="1"/>
</dbReference>
<proteinExistence type="predicted"/>
<dbReference type="InterPro" id="IPR046346">
    <property type="entry name" value="Aminoacid_DH-like_N_sf"/>
</dbReference>
<dbReference type="CDD" id="cd01065">
    <property type="entry name" value="NAD_bind_Shikimate_DH"/>
    <property type="match status" value="1"/>
</dbReference>
<dbReference type="GO" id="GO:0019632">
    <property type="term" value="P:shikimate metabolic process"/>
    <property type="evidence" value="ECO:0007669"/>
    <property type="project" value="TreeGrafter"/>
</dbReference>